<dbReference type="PRINTS" id="PR02045">
    <property type="entry name" value="F138DOMAIN"/>
</dbReference>
<reference evidence="1" key="2">
    <citation type="submission" date="2025-08" db="UniProtKB">
        <authorList>
            <consortium name="Ensembl"/>
        </authorList>
    </citation>
    <scope>IDENTIFICATION</scope>
</reference>
<evidence type="ECO:0000313" key="1">
    <source>
        <dbReference type="Ensembl" id="ENSPANP00000060403.1"/>
    </source>
</evidence>
<dbReference type="PANTHER" id="PTHR46254:SF3">
    <property type="entry name" value="SECRETED PROTEIN"/>
    <property type="match status" value="1"/>
</dbReference>
<organism evidence="1 2">
    <name type="scientific">Papio anubis</name>
    <name type="common">Olive baboon</name>
    <dbReference type="NCBI Taxonomy" id="9555"/>
    <lineage>
        <taxon>Eukaryota</taxon>
        <taxon>Metazoa</taxon>
        <taxon>Chordata</taxon>
        <taxon>Craniata</taxon>
        <taxon>Vertebrata</taxon>
        <taxon>Euteleostomi</taxon>
        <taxon>Mammalia</taxon>
        <taxon>Eutheria</taxon>
        <taxon>Euarchontoglires</taxon>
        <taxon>Primates</taxon>
        <taxon>Haplorrhini</taxon>
        <taxon>Catarrhini</taxon>
        <taxon>Cercopithecidae</taxon>
        <taxon>Cercopithecinae</taxon>
        <taxon>Papio</taxon>
    </lineage>
</organism>
<dbReference type="OMA" id="HTWPIRF"/>
<dbReference type="Ensembl" id="ENSPANT00000082182.1">
    <property type="protein sequence ID" value="ENSPANP00000060403.1"/>
    <property type="gene ID" value="ENSPANG00000049183.1"/>
</dbReference>
<dbReference type="Proteomes" id="UP000028761">
    <property type="component" value="Chromosome X"/>
</dbReference>
<sequence>PGWSRSPDLVIRFSCLSLPSSWDYRHVPPCPANFVFLVETGFLHIGQAGLELLTSGDPPASASQSAGITGVSHRAWPQYFNVLTLGSILPVCLNINSEPKACFQF</sequence>
<protein>
    <submittedName>
        <fullName evidence="1">Uncharacterized protein</fullName>
    </submittedName>
</protein>
<dbReference type="GeneTree" id="ENSGT00940000164709"/>
<reference evidence="1" key="3">
    <citation type="submission" date="2025-09" db="UniProtKB">
        <authorList>
            <consortium name="Ensembl"/>
        </authorList>
    </citation>
    <scope>IDENTIFICATION</scope>
</reference>
<dbReference type="PANTHER" id="PTHR46254">
    <property type="entry name" value="PROTEIN GVQW1-RELATED"/>
    <property type="match status" value="1"/>
</dbReference>
<name>A0A8I5P3P0_PAPAN</name>
<dbReference type="AlphaFoldDB" id="A0A8I5P3P0"/>
<evidence type="ECO:0000313" key="2">
    <source>
        <dbReference type="Proteomes" id="UP000028761"/>
    </source>
</evidence>
<reference evidence="1 2" key="1">
    <citation type="submission" date="2012-03" db="EMBL/GenBank/DDBJ databases">
        <title>Whole Genome Assembly of Papio anubis.</title>
        <authorList>
            <person name="Liu Y.L."/>
            <person name="Abraham K.A."/>
            <person name="Akbar H.A."/>
            <person name="Ali S.A."/>
            <person name="Anosike U.A."/>
            <person name="Aqrawi P.A."/>
            <person name="Arias F.A."/>
            <person name="Attaway T.A."/>
            <person name="Awwad R.A."/>
            <person name="Babu C.B."/>
            <person name="Bandaranaike D.B."/>
            <person name="Battles P.B."/>
            <person name="Bell A.B."/>
            <person name="Beltran B.B."/>
            <person name="Berhane-Mersha D.B."/>
            <person name="Bess C.B."/>
            <person name="Bickham C.B."/>
            <person name="Bolden T.B."/>
            <person name="Carter K.C."/>
            <person name="Chau D.C."/>
            <person name="Chavez A.C."/>
            <person name="Clerc-Blankenburg K.C."/>
            <person name="Coyle M.C."/>
            <person name="Dao M.D."/>
            <person name="Davila M.L.D."/>
            <person name="Davy-Carroll L.D."/>
            <person name="Denson S.D."/>
            <person name="Dinh H.D."/>
            <person name="Fernandez S.F."/>
            <person name="Fernando P.F."/>
            <person name="Forbes L.F."/>
            <person name="Francis C.F."/>
            <person name="Francisco L.F."/>
            <person name="Fu Q.F."/>
            <person name="Garcia-Iii R.G."/>
            <person name="Garrett T.G."/>
            <person name="Gross S.G."/>
            <person name="Gubbala S.G."/>
            <person name="Hirani K.H."/>
            <person name="Hogues M.H."/>
            <person name="Hollins B.H."/>
            <person name="Jackson L.J."/>
            <person name="Javaid M.J."/>
            <person name="Jhangiani S.J."/>
            <person name="Johnson A.J."/>
            <person name="Johnson B.J."/>
            <person name="Jones J.J."/>
            <person name="Joshi V.J."/>
            <person name="Kalu J.K."/>
            <person name="Khan N.K."/>
            <person name="Korchina V.K."/>
            <person name="Kovar C.K."/>
            <person name="Lago L.L."/>
            <person name="Lara F.L."/>
            <person name="Le T.-K.L."/>
            <person name="Lee S.L."/>
            <person name="Legall-Iii F.L."/>
            <person name="Lemon S.L."/>
            <person name="Liu J.L."/>
            <person name="Liu Y.-S.L."/>
            <person name="Liyanage D.L."/>
            <person name="Lopez J.L."/>
            <person name="Lorensuhewa L.L."/>
            <person name="Mata R.M."/>
            <person name="Mathew T.M."/>
            <person name="Mercado C.M."/>
            <person name="Mercado I.M."/>
            <person name="Morales K.M."/>
            <person name="Morgan M.M."/>
            <person name="Munidasa M.M."/>
            <person name="Ngo D.N."/>
            <person name="Nguyen L.N."/>
            <person name="Nguyen T.N."/>
            <person name="Nguyen N.N."/>
            <person name="Obregon M.O."/>
            <person name="Okwuonu G.O."/>
            <person name="Ongeri F.O."/>
            <person name="Onwere C.O."/>
            <person name="Osifeso I.O."/>
            <person name="Parra A.P."/>
            <person name="Patil S.P."/>
            <person name="Perez A.P."/>
            <person name="Perez Y.P."/>
            <person name="Pham C.P."/>
            <person name="Pu L.-L.P."/>
            <person name="Puazo M.P."/>
            <person name="Quiroz J.Q."/>
            <person name="Rouhana J.R."/>
            <person name="Ruiz M.R."/>
            <person name="Ruiz S.-J.R."/>
            <person name="Saada N.S."/>
            <person name="Santibanez J.S."/>
            <person name="Scheel M.S."/>
            <person name="Schneider B.S."/>
            <person name="Simmons D.S."/>
            <person name="Sisson I.S."/>
            <person name="Tang L.-Y.T."/>
            <person name="Thornton R.T."/>
            <person name="Tisius J.T."/>
            <person name="Toledanes G.T."/>
            <person name="Trejos Z.T."/>
            <person name="Usmani K.U."/>
            <person name="Varghese R.V."/>
            <person name="Vattathil S.V."/>
            <person name="Vee V.V."/>
            <person name="Walker D.W."/>
            <person name="Weissenberger G.W."/>
            <person name="White C.W."/>
            <person name="Williams A.W."/>
            <person name="Woodworth J.W."/>
            <person name="Wright R.W."/>
            <person name="Zhu Y.Z."/>
            <person name="Han Y.H."/>
            <person name="Newsham I.N."/>
            <person name="Nazareth L.N."/>
            <person name="Worley K.W."/>
            <person name="Muzny D.M."/>
            <person name="Rogers J.R."/>
            <person name="Gibbs R.G."/>
        </authorList>
    </citation>
    <scope>NUCLEOTIDE SEQUENCE [LARGE SCALE GENOMIC DNA]</scope>
</reference>
<accession>A0A8I5P3P0</accession>
<keyword evidence="2" id="KW-1185">Reference proteome</keyword>
<proteinExistence type="predicted"/>